<evidence type="ECO:0000313" key="1">
    <source>
        <dbReference type="EMBL" id="GHD04703.1"/>
    </source>
</evidence>
<evidence type="ECO:0000313" key="2">
    <source>
        <dbReference type="Proteomes" id="UP000638353"/>
    </source>
</evidence>
<dbReference type="EMBL" id="BMVC01000011">
    <property type="protein sequence ID" value="GHD04703.1"/>
    <property type="molecule type" value="Genomic_DNA"/>
</dbReference>
<dbReference type="Pfam" id="PF20062">
    <property type="entry name" value="DUF6461"/>
    <property type="match status" value="2"/>
</dbReference>
<accession>A0A918X1Z1</accession>
<proteinExistence type="predicted"/>
<dbReference type="AlphaFoldDB" id="A0A918X1Z1"/>
<sequence>MDFSTGPATAADYRWIRDPGSVFRRLLEHGYTLTLVRGPVTAGALAVPGEGGEWALDLRWDVGAEECPPLLDALCAGSRAVSHAQGGGELGQRFSWYEDGRLRTAFAWPTDRSGTTPDALNDVLAEVGFDLTDDDDLVGGFTVGVDPKAALFALTERLTGVRMTEELLARSAHRTGDLAGAPPGM</sequence>
<comment type="caution">
    <text evidence="1">The sequence shown here is derived from an EMBL/GenBank/DDBJ whole genome shotgun (WGS) entry which is preliminary data.</text>
</comment>
<gene>
    <name evidence="1" type="ORF">GCM10010334_53950</name>
</gene>
<dbReference type="InterPro" id="IPR045592">
    <property type="entry name" value="DUF6461"/>
</dbReference>
<dbReference type="Proteomes" id="UP000638353">
    <property type="component" value="Unassembled WGS sequence"/>
</dbReference>
<reference evidence="1" key="2">
    <citation type="submission" date="2020-09" db="EMBL/GenBank/DDBJ databases">
        <authorList>
            <person name="Sun Q."/>
            <person name="Ohkuma M."/>
        </authorList>
    </citation>
    <scope>NUCLEOTIDE SEQUENCE</scope>
    <source>
        <strain evidence="1">JCM 4637</strain>
    </source>
</reference>
<organism evidence="1 2">
    <name type="scientific">Streptomyces finlayi</name>
    <dbReference type="NCBI Taxonomy" id="67296"/>
    <lineage>
        <taxon>Bacteria</taxon>
        <taxon>Bacillati</taxon>
        <taxon>Actinomycetota</taxon>
        <taxon>Actinomycetes</taxon>
        <taxon>Kitasatosporales</taxon>
        <taxon>Streptomycetaceae</taxon>
        <taxon>Streptomyces</taxon>
    </lineage>
</organism>
<protein>
    <submittedName>
        <fullName evidence="1">Uncharacterized protein</fullName>
    </submittedName>
</protein>
<dbReference type="RefSeq" id="WP_189825591.1">
    <property type="nucleotide sequence ID" value="NZ_BMVC01000011.1"/>
</dbReference>
<reference evidence="1" key="1">
    <citation type="journal article" date="2014" name="Int. J. Syst. Evol. Microbiol.">
        <title>Complete genome sequence of Corynebacterium casei LMG S-19264T (=DSM 44701T), isolated from a smear-ripened cheese.</title>
        <authorList>
            <consortium name="US DOE Joint Genome Institute (JGI-PGF)"/>
            <person name="Walter F."/>
            <person name="Albersmeier A."/>
            <person name="Kalinowski J."/>
            <person name="Ruckert C."/>
        </authorList>
    </citation>
    <scope>NUCLEOTIDE SEQUENCE</scope>
    <source>
        <strain evidence="1">JCM 4637</strain>
    </source>
</reference>
<name>A0A918X1Z1_9ACTN</name>